<dbReference type="GO" id="GO:0005737">
    <property type="term" value="C:cytoplasm"/>
    <property type="evidence" value="ECO:0007669"/>
    <property type="project" value="TreeGrafter"/>
</dbReference>
<organism evidence="2 3">
    <name type="scientific">Tieghemostelium lacteum</name>
    <name type="common">Slime mold</name>
    <name type="synonym">Dictyostelium lacteum</name>
    <dbReference type="NCBI Taxonomy" id="361077"/>
    <lineage>
        <taxon>Eukaryota</taxon>
        <taxon>Amoebozoa</taxon>
        <taxon>Evosea</taxon>
        <taxon>Eumycetozoa</taxon>
        <taxon>Dictyostelia</taxon>
        <taxon>Dictyosteliales</taxon>
        <taxon>Raperosteliaceae</taxon>
        <taxon>Tieghemostelium</taxon>
    </lineage>
</organism>
<dbReference type="SMART" id="SM00220">
    <property type="entry name" value="S_TKc"/>
    <property type="match status" value="1"/>
</dbReference>
<evidence type="ECO:0000313" key="2">
    <source>
        <dbReference type="EMBL" id="KYQ92642.1"/>
    </source>
</evidence>
<dbReference type="InterPro" id="IPR011009">
    <property type="entry name" value="Kinase-like_dom_sf"/>
</dbReference>
<dbReference type="Pfam" id="PF00069">
    <property type="entry name" value="Pkinase"/>
    <property type="match status" value="1"/>
</dbReference>
<protein>
    <recommendedName>
        <fullName evidence="1">Protein kinase domain-containing protein</fullName>
    </recommendedName>
</protein>
<dbReference type="Proteomes" id="UP000076078">
    <property type="component" value="Unassembled WGS sequence"/>
</dbReference>
<sequence length="254" mass="29818">MYLAEKEISILTTLRGTPNIVELYKVLDGGDEILLVMELVRGKTLMEMILKYRVFPENIVKRWMKQLSGAIYVAHRHSIIHRDLKPENIMVDNNGDIKIIDFGLGEMGRICNLKVKAGTRPYMSPEMHCGLYDGHVNDMWSLGVILFILVNGYHPFDADIRGSLRWYMRPSLCSKYWFKGIIYNTIRFNYQVPNYISRECKNLIEGCFKGKFKRINAFDFMTHPWFHYSRPEYNRVSSKCRTLEMSKSPMAKFF</sequence>
<evidence type="ECO:0000313" key="3">
    <source>
        <dbReference type="Proteomes" id="UP000076078"/>
    </source>
</evidence>
<dbReference type="AlphaFoldDB" id="A0A151ZF89"/>
<dbReference type="OrthoDB" id="27656at2759"/>
<dbReference type="InterPro" id="IPR045269">
    <property type="entry name" value="Atg1-like"/>
</dbReference>
<reference evidence="2 3" key="1">
    <citation type="submission" date="2015-12" db="EMBL/GenBank/DDBJ databases">
        <title>Dictyostelia acquired genes for synthesis and detection of signals that induce cell-type specialization by lateral gene transfer from prokaryotes.</title>
        <authorList>
            <person name="Gloeckner G."/>
            <person name="Schaap P."/>
        </authorList>
    </citation>
    <scope>NUCLEOTIDE SEQUENCE [LARGE SCALE GENOMIC DNA]</scope>
    <source>
        <strain evidence="2 3">TK</strain>
    </source>
</reference>
<dbReference type="PROSITE" id="PS00108">
    <property type="entry name" value="PROTEIN_KINASE_ST"/>
    <property type="match status" value="1"/>
</dbReference>
<dbReference type="GO" id="GO:0005524">
    <property type="term" value="F:ATP binding"/>
    <property type="evidence" value="ECO:0007669"/>
    <property type="project" value="InterPro"/>
</dbReference>
<proteinExistence type="predicted"/>
<comment type="caution">
    <text evidence="2">The sequence shown here is derived from an EMBL/GenBank/DDBJ whole genome shotgun (WGS) entry which is preliminary data.</text>
</comment>
<accession>A0A151ZF89</accession>
<dbReference type="SUPFAM" id="SSF56112">
    <property type="entry name" value="Protein kinase-like (PK-like)"/>
    <property type="match status" value="1"/>
</dbReference>
<evidence type="ECO:0000259" key="1">
    <source>
        <dbReference type="PROSITE" id="PS50011"/>
    </source>
</evidence>
<gene>
    <name evidence="2" type="ORF">DLAC_11661</name>
</gene>
<dbReference type="PANTHER" id="PTHR24348">
    <property type="entry name" value="SERINE/THREONINE-PROTEIN KINASE UNC-51-RELATED"/>
    <property type="match status" value="1"/>
</dbReference>
<dbReference type="STRING" id="361077.A0A151ZF89"/>
<dbReference type="InterPro" id="IPR008271">
    <property type="entry name" value="Ser/Thr_kinase_AS"/>
</dbReference>
<dbReference type="Gene3D" id="1.10.510.10">
    <property type="entry name" value="Transferase(Phosphotransferase) domain 1"/>
    <property type="match status" value="1"/>
</dbReference>
<keyword evidence="3" id="KW-1185">Reference proteome</keyword>
<name>A0A151ZF89_TIELA</name>
<dbReference type="InterPro" id="IPR000719">
    <property type="entry name" value="Prot_kinase_dom"/>
</dbReference>
<dbReference type="GO" id="GO:0010506">
    <property type="term" value="P:regulation of autophagy"/>
    <property type="evidence" value="ECO:0007669"/>
    <property type="project" value="InterPro"/>
</dbReference>
<dbReference type="EMBL" id="LODT01000029">
    <property type="protein sequence ID" value="KYQ92642.1"/>
    <property type="molecule type" value="Genomic_DNA"/>
</dbReference>
<dbReference type="PANTHER" id="PTHR24348:SF68">
    <property type="entry name" value="SERINE_THREONINE-PROTEIN KINASE ATG1C"/>
    <property type="match status" value="1"/>
</dbReference>
<dbReference type="PROSITE" id="PS50011">
    <property type="entry name" value="PROTEIN_KINASE_DOM"/>
    <property type="match status" value="1"/>
</dbReference>
<dbReference type="InParanoid" id="A0A151ZF89"/>
<feature type="domain" description="Protein kinase" evidence="1">
    <location>
        <begin position="1"/>
        <end position="226"/>
    </location>
</feature>
<dbReference type="GO" id="GO:0004674">
    <property type="term" value="F:protein serine/threonine kinase activity"/>
    <property type="evidence" value="ECO:0007669"/>
    <property type="project" value="InterPro"/>
</dbReference>